<name>A0A0F7JPK7_9DEIO</name>
<dbReference type="PATRIC" id="fig|1309411.5.peg.1898"/>
<protein>
    <recommendedName>
        <fullName evidence="4">Holin</fullName>
    </recommendedName>
</protein>
<dbReference type="AlphaFoldDB" id="A0A0F7JPK7"/>
<dbReference type="EMBL" id="CP011389">
    <property type="protein sequence ID" value="AKH17214.1"/>
    <property type="molecule type" value="Genomic_DNA"/>
</dbReference>
<evidence type="ECO:0008006" key="4">
    <source>
        <dbReference type="Google" id="ProtNLM"/>
    </source>
</evidence>
<organism evidence="2 3">
    <name type="scientific">Deinococcus soli</name>
    <name type="common">ex Cha et al. 2016</name>
    <dbReference type="NCBI Taxonomy" id="1309411"/>
    <lineage>
        <taxon>Bacteria</taxon>
        <taxon>Thermotogati</taxon>
        <taxon>Deinococcota</taxon>
        <taxon>Deinococci</taxon>
        <taxon>Deinococcales</taxon>
        <taxon>Deinococcaceae</taxon>
        <taxon>Deinococcus</taxon>
    </lineage>
</organism>
<evidence type="ECO:0000313" key="2">
    <source>
        <dbReference type="EMBL" id="AKH17214.1"/>
    </source>
</evidence>
<dbReference type="OrthoDB" id="72166at2"/>
<proteinExistence type="predicted"/>
<keyword evidence="3" id="KW-1185">Reference proteome</keyword>
<dbReference type="Proteomes" id="UP000034024">
    <property type="component" value="Chromosome"/>
</dbReference>
<evidence type="ECO:0000313" key="3">
    <source>
        <dbReference type="Proteomes" id="UP000034024"/>
    </source>
</evidence>
<feature type="transmembrane region" description="Helical" evidence="1">
    <location>
        <begin position="46"/>
        <end position="67"/>
    </location>
</feature>
<keyword evidence="1" id="KW-0812">Transmembrane</keyword>
<accession>A0A0F7JPK7</accession>
<dbReference type="KEGG" id="dch:SY84_09310"/>
<keyword evidence="1" id="KW-1133">Transmembrane helix</keyword>
<feature type="transmembrane region" description="Helical" evidence="1">
    <location>
        <begin position="73"/>
        <end position="94"/>
    </location>
</feature>
<dbReference type="RefSeq" id="WP_046843784.1">
    <property type="nucleotide sequence ID" value="NZ_CP011389.1"/>
</dbReference>
<reference evidence="2 3" key="1">
    <citation type="submission" date="2015-01" db="EMBL/GenBank/DDBJ databases">
        <title>Deinococcus soli/N5/whole genome sequencing.</title>
        <authorList>
            <person name="Kim M.K."/>
            <person name="Srinivasan S."/>
            <person name="Lee J.-J."/>
        </authorList>
    </citation>
    <scope>NUCLEOTIDE SEQUENCE [LARGE SCALE GENOMIC DNA]</scope>
    <source>
        <strain evidence="2 3">N5</strain>
    </source>
</reference>
<keyword evidence="1" id="KW-0472">Membrane</keyword>
<sequence length="115" mass="11729">MPDPSPLAPTLRDLLPLLLLSFSAGSLTQLTRLLARPGPPRLRPTLALAAAAGIAALTVTALTRAALPHPDPALLLALACVTGWSGPGILARLGGLVERQLGLRAPAAPTGRPQD</sequence>
<feature type="transmembrane region" description="Helical" evidence="1">
    <location>
        <begin position="14"/>
        <end position="34"/>
    </location>
</feature>
<evidence type="ECO:0000256" key="1">
    <source>
        <dbReference type="SAM" id="Phobius"/>
    </source>
</evidence>
<gene>
    <name evidence="2" type="ORF">SY84_09310</name>
</gene>